<dbReference type="Proteomes" id="UP001500064">
    <property type="component" value="Unassembled WGS sequence"/>
</dbReference>
<dbReference type="InterPro" id="IPR036291">
    <property type="entry name" value="NAD(P)-bd_dom_sf"/>
</dbReference>
<reference evidence="3 4" key="1">
    <citation type="journal article" date="2019" name="Int. J. Syst. Evol. Microbiol.">
        <title>The Global Catalogue of Microorganisms (GCM) 10K type strain sequencing project: providing services to taxonomists for standard genome sequencing and annotation.</title>
        <authorList>
            <consortium name="The Broad Institute Genomics Platform"/>
            <consortium name="The Broad Institute Genome Sequencing Center for Infectious Disease"/>
            <person name="Wu L."/>
            <person name="Ma J."/>
        </authorList>
    </citation>
    <scope>NUCLEOTIDE SEQUENCE [LARGE SCALE GENOMIC DNA]</scope>
    <source>
        <strain evidence="3 4">JCM 13929</strain>
    </source>
</reference>
<evidence type="ECO:0000256" key="1">
    <source>
        <dbReference type="SAM" id="MobiDB-lite"/>
    </source>
</evidence>
<evidence type="ECO:0000313" key="3">
    <source>
        <dbReference type="EMBL" id="GAA1637659.1"/>
    </source>
</evidence>
<dbReference type="SUPFAM" id="SSF51735">
    <property type="entry name" value="NAD(P)-binding Rossmann-fold domains"/>
    <property type="match status" value="1"/>
</dbReference>
<sequence length="332" mass="34244">MSDLHVVLGATGAIGSAVVAALTARGHRVRAVSRHATSGAGQPRASGTAGETAAGESGATSSEPLMTAFAADIATAEGAVAACQDAAVVYQCAQPKYERWAEEFPAFTRTVLAGVEAAGAKLVMADNLYVYGPVTGPMTEDLPHAATNPQGRARAEVDALILDAHRASRVRATLGRASDYYGPGGTNTTIGPTIFAAALAGKTARWVGDLDQPHTVAYLPDIAAALVTLGENDGADGRAWHLPAAEPVTGRAFLDLVWAVAGGTPKIAGLGRGTQRLLGLVNPTVRALGETWYQRDRPFVADDSAFRAAFGPVEVTPHAAGVAATLDWYRAH</sequence>
<dbReference type="RefSeq" id="WP_346106493.1">
    <property type="nucleotide sequence ID" value="NZ_BAAAMU010000025.1"/>
</dbReference>
<dbReference type="PANTHER" id="PTHR48079">
    <property type="entry name" value="PROTEIN YEEZ"/>
    <property type="match status" value="1"/>
</dbReference>
<comment type="caution">
    <text evidence="3">The sequence shown here is derived from an EMBL/GenBank/DDBJ whole genome shotgun (WGS) entry which is preliminary data.</text>
</comment>
<gene>
    <name evidence="3" type="ORF">GCM10009733_038450</name>
</gene>
<feature type="region of interest" description="Disordered" evidence="1">
    <location>
        <begin position="33"/>
        <end position="60"/>
    </location>
</feature>
<accession>A0ABN2FAA8</accession>
<feature type="domain" description="NAD-dependent epimerase/dehydratase" evidence="2">
    <location>
        <begin position="6"/>
        <end position="238"/>
    </location>
</feature>
<dbReference type="EMBL" id="BAAAMU010000025">
    <property type="protein sequence ID" value="GAA1637659.1"/>
    <property type="molecule type" value="Genomic_DNA"/>
</dbReference>
<dbReference type="Pfam" id="PF01370">
    <property type="entry name" value="Epimerase"/>
    <property type="match status" value="1"/>
</dbReference>
<dbReference type="Gene3D" id="3.40.50.720">
    <property type="entry name" value="NAD(P)-binding Rossmann-like Domain"/>
    <property type="match status" value="1"/>
</dbReference>
<dbReference type="InterPro" id="IPR051783">
    <property type="entry name" value="NAD(P)-dependent_oxidoreduct"/>
</dbReference>
<proteinExistence type="predicted"/>
<protein>
    <submittedName>
        <fullName evidence="3">NAD(P)H-binding protein</fullName>
    </submittedName>
</protein>
<name>A0ABN2FAA8_9ACTN</name>
<evidence type="ECO:0000259" key="2">
    <source>
        <dbReference type="Pfam" id="PF01370"/>
    </source>
</evidence>
<organism evidence="3 4">
    <name type="scientific">Nonomuraea maheshkhaliensis</name>
    <dbReference type="NCBI Taxonomy" id="419590"/>
    <lineage>
        <taxon>Bacteria</taxon>
        <taxon>Bacillati</taxon>
        <taxon>Actinomycetota</taxon>
        <taxon>Actinomycetes</taxon>
        <taxon>Streptosporangiales</taxon>
        <taxon>Streptosporangiaceae</taxon>
        <taxon>Nonomuraea</taxon>
    </lineage>
</organism>
<dbReference type="InterPro" id="IPR001509">
    <property type="entry name" value="Epimerase_deHydtase"/>
</dbReference>
<dbReference type="PANTHER" id="PTHR48079:SF6">
    <property type="entry name" value="NAD(P)-BINDING DOMAIN-CONTAINING PROTEIN-RELATED"/>
    <property type="match status" value="1"/>
</dbReference>
<feature type="compositionally biased region" description="Low complexity" evidence="1">
    <location>
        <begin position="45"/>
        <end position="60"/>
    </location>
</feature>
<evidence type="ECO:0000313" key="4">
    <source>
        <dbReference type="Proteomes" id="UP001500064"/>
    </source>
</evidence>
<keyword evidence="4" id="KW-1185">Reference proteome</keyword>